<organism evidence="1 2">
    <name type="scientific">Portunus trituberculatus</name>
    <name type="common">Swimming crab</name>
    <name type="synonym">Neptunus trituberculatus</name>
    <dbReference type="NCBI Taxonomy" id="210409"/>
    <lineage>
        <taxon>Eukaryota</taxon>
        <taxon>Metazoa</taxon>
        <taxon>Ecdysozoa</taxon>
        <taxon>Arthropoda</taxon>
        <taxon>Crustacea</taxon>
        <taxon>Multicrustacea</taxon>
        <taxon>Malacostraca</taxon>
        <taxon>Eumalacostraca</taxon>
        <taxon>Eucarida</taxon>
        <taxon>Decapoda</taxon>
        <taxon>Pleocyemata</taxon>
        <taxon>Brachyura</taxon>
        <taxon>Eubrachyura</taxon>
        <taxon>Portunoidea</taxon>
        <taxon>Portunidae</taxon>
        <taxon>Portuninae</taxon>
        <taxon>Portunus</taxon>
    </lineage>
</organism>
<gene>
    <name evidence="1" type="ORF">E2C01_092985</name>
</gene>
<sequence>MHLVIISANLKSNGSPTVTSHTTTTVTTTTTLSITTVTLMNPEVYSRPHHLDLLVQQCKYSQHSAISLCNN</sequence>
<accession>A0A5B7JHW8</accession>
<evidence type="ECO:0000313" key="1">
    <source>
        <dbReference type="EMBL" id="MPC97661.1"/>
    </source>
</evidence>
<reference evidence="1 2" key="1">
    <citation type="submission" date="2019-05" db="EMBL/GenBank/DDBJ databases">
        <title>Another draft genome of Portunus trituberculatus and its Hox gene families provides insights of decapod evolution.</title>
        <authorList>
            <person name="Jeong J.-H."/>
            <person name="Song I."/>
            <person name="Kim S."/>
            <person name="Choi T."/>
            <person name="Kim D."/>
            <person name="Ryu S."/>
            <person name="Kim W."/>
        </authorList>
    </citation>
    <scope>NUCLEOTIDE SEQUENCE [LARGE SCALE GENOMIC DNA]</scope>
    <source>
        <tissue evidence="1">Muscle</tissue>
    </source>
</reference>
<comment type="caution">
    <text evidence="1">The sequence shown here is derived from an EMBL/GenBank/DDBJ whole genome shotgun (WGS) entry which is preliminary data.</text>
</comment>
<dbReference type="EMBL" id="VSRR010110890">
    <property type="protein sequence ID" value="MPC97661.1"/>
    <property type="molecule type" value="Genomic_DNA"/>
</dbReference>
<proteinExistence type="predicted"/>
<evidence type="ECO:0000313" key="2">
    <source>
        <dbReference type="Proteomes" id="UP000324222"/>
    </source>
</evidence>
<dbReference type="AlphaFoldDB" id="A0A5B7JHW8"/>
<keyword evidence="2" id="KW-1185">Reference proteome</keyword>
<protein>
    <submittedName>
        <fullName evidence="1">Uncharacterized protein</fullName>
    </submittedName>
</protein>
<name>A0A5B7JHW8_PORTR</name>
<dbReference type="Proteomes" id="UP000324222">
    <property type="component" value="Unassembled WGS sequence"/>
</dbReference>